<dbReference type="InterPro" id="IPR000731">
    <property type="entry name" value="SSD"/>
</dbReference>
<evidence type="ECO:0000259" key="9">
    <source>
        <dbReference type="PROSITE" id="PS50156"/>
    </source>
</evidence>
<reference evidence="10 11" key="1">
    <citation type="journal article" date="2014" name="J. Biotechnol.">
        <title>Complete genome sequence of the actinobacterium Actinoplanes friuliensis HAG 010964, producer of the lipopeptide antibiotic friulimycin.</title>
        <authorList>
            <person name="Ruckert C."/>
            <person name="Szczepanowski R."/>
            <person name="Albersmeier A."/>
            <person name="Goesmann A."/>
            <person name="Fischer N."/>
            <person name="Steinkamper A."/>
            <person name="Puhler A."/>
            <person name="Biener R."/>
            <person name="Schwartz D."/>
            <person name="Kalinowski J."/>
        </authorList>
    </citation>
    <scope>NUCLEOTIDE SEQUENCE [LARGE SCALE GENOMIC DNA]</scope>
    <source>
        <strain evidence="10 11">DSM 7358</strain>
    </source>
</reference>
<dbReference type="PROSITE" id="PS50156">
    <property type="entry name" value="SSD"/>
    <property type="match status" value="1"/>
</dbReference>
<organism evidence="10 11">
    <name type="scientific">Actinoplanes friuliensis DSM 7358</name>
    <dbReference type="NCBI Taxonomy" id="1246995"/>
    <lineage>
        <taxon>Bacteria</taxon>
        <taxon>Bacillati</taxon>
        <taxon>Actinomycetota</taxon>
        <taxon>Actinomycetes</taxon>
        <taxon>Micromonosporales</taxon>
        <taxon>Micromonosporaceae</taxon>
        <taxon>Actinoplanes</taxon>
    </lineage>
</organism>
<feature type="domain" description="SSD" evidence="9">
    <location>
        <begin position="238"/>
        <end position="375"/>
    </location>
</feature>
<dbReference type="InterPro" id="IPR004869">
    <property type="entry name" value="MMPL_dom"/>
</dbReference>
<feature type="transmembrane region" description="Helical" evidence="8">
    <location>
        <begin position="411"/>
        <end position="430"/>
    </location>
</feature>
<feature type="transmembrane region" description="Helical" evidence="8">
    <location>
        <begin position="558"/>
        <end position="580"/>
    </location>
</feature>
<evidence type="ECO:0000256" key="4">
    <source>
        <dbReference type="ARBA" id="ARBA00022692"/>
    </source>
</evidence>
<dbReference type="STRING" id="1246995.AFR_13920"/>
<dbReference type="PATRIC" id="fig|1246995.3.peg.2824"/>
<feature type="transmembrane region" description="Helical" evidence="8">
    <location>
        <begin position="248"/>
        <end position="268"/>
    </location>
</feature>
<keyword evidence="6 8" id="KW-0472">Membrane</keyword>
<feature type="transmembrane region" description="Helical" evidence="8">
    <location>
        <begin position="225"/>
        <end position="243"/>
    </location>
</feature>
<dbReference type="GO" id="GO:0005886">
    <property type="term" value="C:plasma membrane"/>
    <property type="evidence" value="ECO:0007669"/>
    <property type="project" value="UniProtKB-SubCell"/>
</dbReference>
<dbReference type="AlphaFoldDB" id="U5VZE6"/>
<evidence type="ECO:0000256" key="8">
    <source>
        <dbReference type="SAM" id="Phobius"/>
    </source>
</evidence>
<feature type="region of interest" description="Disordered" evidence="7">
    <location>
        <begin position="1"/>
        <end position="24"/>
    </location>
</feature>
<feature type="transmembrane region" description="Helical" evidence="8">
    <location>
        <begin position="592"/>
        <end position="614"/>
    </location>
</feature>
<evidence type="ECO:0000256" key="5">
    <source>
        <dbReference type="ARBA" id="ARBA00022989"/>
    </source>
</evidence>
<keyword evidence="3" id="KW-1003">Cell membrane</keyword>
<dbReference type="SUPFAM" id="SSF82866">
    <property type="entry name" value="Multidrug efflux transporter AcrB transmembrane domain"/>
    <property type="match status" value="2"/>
</dbReference>
<name>U5VZE6_9ACTN</name>
<evidence type="ECO:0000256" key="3">
    <source>
        <dbReference type="ARBA" id="ARBA00022475"/>
    </source>
</evidence>
<feature type="transmembrane region" description="Helical" evidence="8">
    <location>
        <begin position="626"/>
        <end position="645"/>
    </location>
</feature>
<keyword evidence="11" id="KW-1185">Reference proteome</keyword>
<accession>U5VZE6</accession>
<dbReference type="Proteomes" id="UP000017746">
    <property type="component" value="Chromosome"/>
</dbReference>
<dbReference type="InterPro" id="IPR050545">
    <property type="entry name" value="Mycobact_MmpL"/>
</dbReference>
<keyword evidence="4 8" id="KW-0812">Transmembrane</keyword>
<evidence type="ECO:0000256" key="2">
    <source>
        <dbReference type="ARBA" id="ARBA00010157"/>
    </source>
</evidence>
<proteinExistence type="inferred from homology"/>
<dbReference type="Pfam" id="PF03176">
    <property type="entry name" value="MMPL"/>
    <property type="match status" value="2"/>
</dbReference>
<feature type="transmembrane region" description="Helical" evidence="8">
    <location>
        <begin position="349"/>
        <end position="375"/>
    </location>
</feature>
<dbReference type="HOGENOM" id="CLU_005108_5_0_11"/>
<feature type="transmembrane region" description="Helical" evidence="8">
    <location>
        <begin position="274"/>
        <end position="296"/>
    </location>
</feature>
<comment type="subcellular location">
    <subcellularLocation>
        <location evidence="1">Cell membrane</location>
        <topology evidence="1">Multi-pass membrane protein</topology>
    </subcellularLocation>
</comment>
<evidence type="ECO:0000256" key="6">
    <source>
        <dbReference type="ARBA" id="ARBA00023136"/>
    </source>
</evidence>
<protein>
    <recommendedName>
        <fullName evidence="9">SSD domain-containing protein</fullName>
    </recommendedName>
</protein>
<sequence>MSADRLDRPPTGQNRPSVRPMTVDRPVGLPVRGMAIHRRRCLHVPVMVAALGRSCARLRWPILGAWLVLVVAGLVLGGQVFDRLSTAGSLPPDAPSQLAERRVDRLQPEGPVVVAVVGGRDVYDPAVVQAVTAVTGEIRTMDGVAEVEDLYNAAGGRIGADNRRSLIRVELRQGLPDDRREQVEDAVAAALHRIDAPEVLVGGEKLAERAFEDQAIADAALGESVALLILLVVLVVILGGFVAGLIPLVAAVAAVSVTLLALFGLTAFTEVSPFTVNVVTLLGTGLAVDYALLVLARFRQERDADPGAAIAELLGRTSATAGRTVLISGLAVAAAMGGLSVFSEPLLGAMALGGAVAVLLATLAGLTAVPALIAVAHRRIPARVPAVGRSGRGPGLLARLAGFAQARPGPVALAVTAGLLALSLPFVFAVNLENSDARALPASAEARKVQEVVQRDFSGGQADPIVVVVDTDPAGTPVRDFLNAVNTLDGVLRVEPRPDIAGPAAILDVTPEGATADRTSRDVVRAIRALDTPFPVLVGGAAAELVDYRDSVAGRFPLALLVVVLSTLVLLFVLTGSVVLPVKALMMNALTLLATLGVLVVVFQWGVGSALLGFDSWGAIDVTTPVLLFVFVFGLSMDYEVFLLARIKEERDPRDPTGDRAVRAGLEKSGPVVTAAALCIGVVFLGFLLGDLVAVKEIGFAMTVALLLDVTVVRGLLLPALMKLLGEWNWWAPAPLRRLHERLFVQPDDSERMR</sequence>
<feature type="transmembrane region" description="Helical" evidence="8">
    <location>
        <begin position="324"/>
        <end position="343"/>
    </location>
</feature>
<evidence type="ECO:0000256" key="1">
    <source>
        <dbReference type="ARBA" id="ARBA00004651"/>
    </source>
</evidence>
<comment type="similarity">
    <text evidence="2">Belongs to the resistance-nodulation-cell division (RND) (TC 2.A.6) family. MmpL subfamily.</text>
</comment>
<keyword evidence="5 8" id="KW-1133">Transmembrane helix</keyword>
<dbReference type="Gene3D" id="1.20.1640.10">
    <property type="entry name" value="Multidrug efflux transporter AcrB transmembrane domain"/>
    <property type="match status" value="2"/>
</dbReference>
<evidence type="ECO:0000256" key="7">
    <source>
        <dbReference type="SAM" id="MobiDB-lite"/>
    </source>
</evidence>
<dbReference type="PANTHER" id="PTHR33406">
    <property type="entry name" value="MEMBRANE PROTEIN MJ1562-RELATED"/>
    <property type="match status" value="1"/>
</dbReference>
<dbReference type="KEGG" id="afs:AFR_13920"/>
<dbReference type="EMBL" id="CP006272">
    <property type="protein sequence ID" value="AGZ41070.1"/>
    <property type="molecule type" value="Genomic_DNA"/>
</dbReference>
<gene>
    <name evidence="10" type="ORF">AFR_13920</name>
</gene>
<feature type="transmembrane region" description="Helical" evidence="8">
    <location>
        <begin position="672"/>
        <end position="692"/>
    </location>
</feature>
<evidence type="ECO:0000313" key="11">
    <source>
        <dbReference type="Proteomes" id="UP000017746"/>
    </source>
</evidence>
<evidence type="ECO:0000313" key="10">
    <source>
        <dbReference type="EMBL" id="AGZ41070.1"/>
    </source>
</evidence>
<dbReference type="PANTHER" id="PTHR33406:SF11">
    <property type="entry name" value="MEMBRANE PROTEIN SCO6666-RELATED"/>
    <property type="match status" value="1"/>
</dbReference>
<feature type="transmembrane region" description="Helical" evidence="8">
    <location>
        <begin position="60"/>
        <end position="81"/>
    </location>
</feature>
<dbReference type="eggNOG" id="COG2409">
    <property type="taxonomic scope" value="Bacteria"/>
</dbReference>